<evidence type="ECO:0000256" key="1">
    <source>
        <dbReference type="ARBA" id="ARBA00002791"/>
    </source>
</evidence>
<comment type="subunit">
    <text evidence="10">Component of the oligosaccharyltransferase (OST) complex.</text>
</comment>
<dbReference type="GO" id="GO:0018279">
    <property type="term" value="P:protein N-linked glycosylation via asparagine"/>
    <property type="evidence" value="ECO:0007669"/>
    <property type="project" value="TreeGrafter"/>
</dbReference>
<dbReference type="Proteomes" id="UP000253472">
    <property type="component" value="Unassembled WGS sequence"/>
</dbReference>
<evidence type="ECO:0000256" key="9">
    <source>
        <dbReference type="ARBA" id="ARBA00023136"/>
    </source>
</evidence>
<keyword evidence="7 10" id="KW-0256">Endoplasmic reticulum</keyword>
<evidence type="ECO:0000256" key="2">
    <source>
        <dbReference type="ARBA" id="ARBA00004115"/>
    </source>
</evidence>
<dbReference type="STRING" id="5486.A0A367XRY4"/>
<protein>
    <recommendedName>
        <fullName evidence="10">Dolichyl-diphosphooligosaccharide--protein glycosyltransferase subunit 1</fullName>
    </recommendedName>
</protein>
<evidence type="ECO:0000313" key="12">
    <source>
        <dbReference type="Proteomes" id="UP000253472"/>
    </source>
</evidence>
<comment type="subcellular location">
    <subcellularLocation>
        <location evidence="2 10">Endoplasmic reticulum membrane</location>
        <topology evidence="2 10">Single-pass type I membrane protein</topology>
    </subcellularLocation>
</comment>
<dbReference type="OrthoDB" id="310030at2759"/>
<comment type="pathway">
    <text evidence="3 10">Protein modification; protein glycosylation.</text>
</comment>
<dbReference type="Pfam" id="PF04597">
    <property type="entry name" value="Ribophorin_I"/>
    <property type="match status" value="1"/>
</dbReference>
<accession>A0A367XRY4</accession>
<keyword evidence="11" id="KW-0808">Transferase</keyword>
<evidence type="ECO:0000256" key="8">
    <source>
        <dbReference type="ARBA" id="ARBA00022989"/>
    </source>
</evidence>
<comment type="caution">
    <text evidence="11">The sequence shown here is derived from an EMBL/GenBank/DDBJ whole genome shotgun (WGS) entry which is preliminary data.</text>
</comment>
<feature type="signal peptide" evidence="10">
    <location>
        <begin position="1"/>
        <end position="19"/>
    </location>
</feature>
<name>A0A367XRY4_9ASCO</name>
<keyword evidence="8" id="KW-1133">Transmembrane helix</keyword>
<organism evidence="11 12">
    <name type="scientific">Candida viswanathii</name>
    <dbReference type="NCBI Taxonomy" id="5486"/>
    <lineage>
        <taxon>Eukaryota</taxon>
        <taxon>Fungi</taxon>
        <taxon>Dikarya</taxon>
        <taxon>Ascomycota</taxon>
        <taxon>Saccharomycotina</taxon>
        <taxon>Pichiomycetes</taxon>
        <taxon>Debaryomycetaceae</taxon>
        <taxon>Candida/Lodderomyces clade</taxon>
        <taxon>Candida</taxon>
    </lineage>
</organism>
<evidence type="ECO:0000313" key="11">
    <source>
        <dbReference type="EMBL" id="RCK55561.1"/>
    </source>
</evidence>
<evidence type="ECO:0000256" key="7">
    <source>
        <dbReference type="ARBA" id="ARBA00022824"/>
    </source>
</evidence>
<comment type="similarity">
    <text evidence="4 10">Belongs to the OST1 family.</text>
</comment>
<evidence type="ECO:0000256" key="6">
    <source>
        <dbReference type="ARBA" id="ARBA00022729"/>
    </source>
</evidence>
<dbReference type="AlphaFoldDB" id="A0A367XRY4"/>
<sequence>MMWKFLIAIGLIFSYCCNAQLLDSLSFDNNWVNTHYIRTIDLSKGFVKETDLIQIKNINDKPQDEYYFVVNDGFDSIDELSIFSAFVGDQALEVEVDEVVPDKVFKLKLPVPIAPNSDLELRINFVYIDSLVSVPSKIAMDATQQLLYKTNKFPFSPYVTQEYTLALSGMSKGQEMDLHIDVEDTPGLPDLKPRVESQVLKYGPIAEDIPAFALKPMGLMYDHNRPLTKAVSLNRSIWLPASDINKVSIEEYYELTNTGAELDKGFSRVDWMKGRFESTRNHWALSHLEIPLLERGFDDYYYTDKVGVVSTHKIFKNHLLLQPRYPVFGGWKYNFTLGWSEELSKFLHKLHDNQDEYIIKFPILNSLRDVTYQDVYLEFYLPENAEFQNISSPIAFESISIENELSYLDVSKGHTKITVHYTNLFDDLHKLDVFVKYQYTQVAFIYKIAKISGFVFLGLVSYYLLGLLDLSI</sequence>
<keyword evidence="12" id="KW-1185">Reference proteome</keyword>
<keyword evidence="6 10" id="KW-0732">Signal</keyword>
<proteinExistence type="inferred from homology"/>
<dbReference type="PANTHER" id="PTHR21049:SF0">
    <property type="entry name" value="DOLICHYL-DIPHOSPHOOLIGOSACCHARIDE--PROTEIN GLYCOSYLTRANSFERASE SUBUNIT 1"/>
    <property type="match status" value="1"/>
</dbReference>
<dbReference type="GO" id="GO:0008250">
    <property type="term" value="C:oligosaccharyltransferase complex"/>
    <property type="evidence" value="ECO:0007669"/>
    <property type="project" value="UniProtKB-UniRule"/>
</dbReference>
<evidence type="ECO:0000256" key="4">
    <source>
        <dbReference type="ARBA" id="ARBA00008905"/>
    </source>
</evidence>
<comment type="function">
    <text evidence="1 10">Subunit of the oligosaccharyl transferase (OST) complex that catalyzes the initial transfer of a defined glycan (Glc(3)Man(9)GlcNAc(2) in eukaryotes) from the lipid carrier dolichol-pyrophosphate to an asparagine residue within an Asn-X-Ser/Thr consensus motif in nascent polypeptide chains, the first step in protein N-glycosylation. N-glycosylation occurs cotranslationally and the complex associates with the Sec61 complex at the channel-forming translocon complex that mediates protein translocation across the endoplasmic reticulum (ER). All subunits are required for a maximal enzyme activity.</text>
</comment>
<dbReference type="UniPathway" id="UPA00378"/>
<keyword evidence="5" id="KW-0812">Transmembrane</keyword>
<dbReference type="EMBL" id="QLNQ01000030">
    <property type="protein sequence ID" value="RCK55561.1"/>
    <property type="molecule type" value="Genomic_DNA"/>
</dbReference>
<dbReference type="InterPro" id="IPR007676">
    <property type="entry name" value="Ribophorin_I"/>
</dbReference>
<dbReference type="PANTHER" id="PTHR21049">
    <property type="entry name" value="RIBOPHORIN I"/>
    <property type="match status" value="1"/>
</dbReference>
<feature type="chain" id="PRO_5016479828" description="Dolichyl-diphosphooligosaccharide--protein glycosyltransferase subunit 1" evidence="10">
    <location>
        <begin position="20"/>
        <end position="472"/>
    </location>
</feature>
<reference evidence="11 12" key="1">
    <citation type="submission" date="2018-06" db="EMBL/GenBank/DDBJ databases">
        <title>Whole genome sequencing of Candida tropicalis (genome annotated by CSBL at Korea University).</title>
        <authorList>
            <person name="Ahn J."/>
        </authorList>
    </citation>
    <scope>NUCLEOTIDE SEQUENCE [LARGE SCALE GENOMIC DNA]</scope>
    <source>
        <strain evidence="11 12">ATCC 20962</strain>
    </source>
</reference>
<keyword evidence="9" id="KW-0472">Membrane</keyword>
<evidence type="ECO:0000256" key="3">
    <source>
        <dbReference type="ARBA" id="ARBA00004922"/>
    </source>
</evidence>
<evidence type="ECO:0000256" key="10">
    <source>
        <dbReference type="RuleBase" id="RU361143"/>
    </source>
</evidence>
<gene>
    <name evidence="11" type="primary">OST1_1</name>
    <name evidence="11" type="ORF">Cantr_04672</name>
</gene>
<evidence type="ECO:0000256" key="5">
    <source>
        <dbReference type="ARBA" id="ARBA00022692"/>
    </source>
</evidence>
<dbReference type="GO" id="GO:0016740">
    <property type="term" value="F:transferase activity"/>
    <property type="evidence" value="ECO:0007669"/>
    <property type="project" value="UniProtKB-KW"/>
</dbReference>